<dbReference type="Pfam" id="PF01381">
    <property type="entry name" value="HTH_3"/>
    <property type="match status" value="1"/>
</dbReference>
<dbReference type="SUPFAM" id="SSF47413">
    <property type="entry name" value="lambda repressor-like DNA-binding domains"/>
    <property type="match status" value="1"/>
</dbReference>
<feature type="domain" description="HTH cro/C1-type" evidence="1">
    <location>
        <begin position="32"/>
        <end position="88"/>
    </location>
</feature>
<dbReference type="EMBL" id="BAVZ01000038">
    <property type="protein sequence ID" value="GAF10813.1"/>
    <property type="molecule type" value="Genomic_DNA"/>
</dbReference>
<organism evidence="2 3">
    <name type="scientific">Paenibacillus pini JCM 16418</name>
    <dbReference type="NCBI Taxonomy" id="1236976"/>
    <lineage>
        <taxon>Bacteria</taxon>
        <taxon>Bacillati</taxon>
        <taxon>Bacillota</taxon>
        <taxon>Bacilli</taxon>
        <taxon>Bacillales</taxon>
        <taxon>Paenibacillaceae</taxon>
        <taxon>Paenibacillus</taxon>
    </lineage>
</organism>
<proteinExistence type="predicted"/>
<keyword evidence="3" id="KW-1185">Reference proteome</keyword>
<name>W7YUB6_9BACL</name>
<dbReference type="OrthoDB" id="2038700at2"/>
<accession>W7YUB6</accession>
<evidence type="ECO:0000313" key="3">
    <source>
        <dbReference type="Proteomes" id="UP000019364"/>
    </source>
</evidence>
<dbReference type="InterPro" id="IPR010982">
    <property type="entry name" value="Lambda_DNA-bd_dom_sf"/>
</dbReference>
<protein>
    <recommendedName>
        <fullName evidence="1">HTH cro/C1-type domain-containing protein</fullName>
    </recommendedName>
</protein>
<evidence type="ECO:0000259" key="1">
    <source>
        <dbReference type="PROSITE" id="PS50943"/>
    </source>
</evidence>
<dbReference type="SMART" id="SM00530">
    <property type="entry name" value="HTH_XRE"/>
    <property type="match status" value="1"/>
</dbReference>
<dbReference type="eggNOG" id="COG3620">
    <property type="taxonomic scope" value="Bacteria"/>
</dbReference>
<dbReference type="Gene3D" id="1.10.260.40">
    <property type="entry name" value="lambda repressor-like DNA-binding domains"/>
    <property type="match status" value="1"/>
</dbReference>
<evidence type="ECO:0000313" key="2">
    <source>
        <dbReference type="EMBL" id="GAF10813.1"/>
    </source>
</evidence>
<dbReference type="STRING" id="1236976.JCM16418_5035"/>
<reference evidence="2 3" key="1">
    <citation type="journal article" date="2014" name="Genome Announc.">
        <title>Draft Genome Sequence of Paenibacillus pini JCM 16418T, Isolated from the Rhizosphere of Pine Tree.</title>
        <authorList>
            <person name="Yuki M."/>
            <person name="Oshima K."/>
            <person name="Suda W."/>
            <person name="Oshida Y."/>
            <person name="Kitamura K."/>
            <person name="Iida Y."/>
            <person name="Hattori M."/>
            <person name="Ohkuma M."/>
        </authorList>
    </citation>
    <scope>NUCLEOTIDE SEQUENCE [LARGE SCALE GENOMIC DNA]</scope>
    <source>
        <strain evidence="2 3">JCM 16418</strain>
    </source>
</reference>
<dbReference type="PROSITE" id="PS50943">
    <property type="entry name" value="HTH_CROC1"/>
    <property type="match status" value="1"/>
</dbReference>
<gene>
    <name evidence="2" type="ORF">JCM16418_5035</name>
</gene>
<dbReference type="RefSeq" id="WP_036653591.1">
    <property type="nucleotide sequence ID" value="NZ_BAVZ01000038.1"/>
</dbReference>
<sequence length="93" mass="10175">MKKWKDVADSISSINDCEKNYIETMAGIVGEVIARRKELGLTQQDIANRTGLKQSAIARFESQAVNKAPAIDTVIKICSALDLHVTTVVKIDS</sequence>
<comment type="caution">
    <text evidence="2">The sequence shown here is derived from an EMBL/GenBank/DDBJ whole genome shotgun (WGS) entry which is preliminary data.</text>
</comment>
<dbReference type="AlphaFoldDB" id="W7YUB6"/>
<dbReference type="GO" id="GO:0003677">
    <property type="term" value="F:DNA binding"/>
    <property type="evidence" value="ECO:0007669"/>
    <property type="project" value="InterPro"/>
</dbReference>
<dbReference type="CDD" id="cd00093">
    <property type="entry name" value="HTH_XRE"/>
    <property type="match status" value="1"/>
</dbReference>
<dbReference type="Proteomes" id="UP000019364">
    <property type="component" value="Unassembled WGS sequence"/>
</dbReference>
<dbReference type="InterPro" id="IPR001387">
    <property type="entry name" value="Cro/C1-type_HTH"/>
</dbReference>